<feature type="region of interest" description="Disordered" evidence="8">
    <location>
        <begin position="1"/>
        <end position="259"/>
    </location>
</feature>
<evidence type="ECO:0000313" key="11">
    <source>
        <dbReference type="EMBL" id="PIS49760.1"/>
    </source>
</evidence>
<keyword evidence="12" id="KW-1185">Reference proteome</keyword>
<feature type="compositionally biased region" description="Low complexity" evidence="8">
    <location>
        <begin position="54"/>
        <end position="99"/>
    </location>
</feature>
<feature type="compositionally biased region" description="Low complexity" evidence="8">
    <location>
        <begin position="240"/>
        <end position="259"/>
    </location>
</feature>
<dbReference type="VEuPathDB" id="FungiDB:CJJ07_004685"/>
<dbReference type="SUPFAM" id="SSF57667">
    <property type="entry name" value="beta-beta-alpha zinc fingers"/>
    <property type="match status" value="1"/>
</dbReference>
<reference evidence="10" key="4">
    <citation type="submission" date="2024-03" db="EMBL/GenBank/DDBJ databases">
        <title>Improved genome assembly of Candida auris strain B8441 and annotation of B11205.</title>
        <authorList>
            <person name="Cauldron N.C."/>
            <person name="Shea T."/>
            <person name="Cuomo C.A."/>
        </authorList>
    </citation>
    <scope>NUCLEOTIDE SEQUENCE</scope>
    <source>
        <strain evidence="10">B8441</strain>
    </source>
</reference>
<dbReference type="PROSITE" id="PS00028">
    <property type="entry name" value="ZINC_FINGER_C2H2_1"/>
    <property type="match status" value="2"/>
</dbReference>
<dbReference type="AlphaFoldDB" id="A0A2H0ZGJ9"/>
<dbReference type="PROSITE" id="PS50157">
    <property type="entry name" value="ZINC_FINGER_C2H2_2"/>
    <property type="match status" value="2"/>
</dbReference>
<evidence type="ECO:0000256" key="3">
    <source>
        <dbReference type="ARBA" id="ARBA00022737"/>
    </source>
</evidence>
<dbReference type="GO" id="GO:0008270">
    <property type="term" value="F:zinc ion binding"/>
    <property type="evidence" value="ECO:0007669"/>
    <property type="project" value="UniProtKB-KW"/>
</dbReference>
<feature type="compositionally biased region" description="Polar residues" evidence="8">
    <location>
        <begin position="143"/>
        <end position="162"/>
    </location>
</feature>
<proteinExistence type="predicted"/>
<feature type="compositionally biased region" description="Low complexity" evidence="8">
    <location>
        <begin position="213"/>
        <end position="230"/>
    </location>
</feature>
<feature type="compositionally biased region" description="Low complexity" evidence="8">
    <location>
        <begin position="121"/>
        <end position="132"/>
    </location>
</feature>
<dbReference type="GO" id="GO:0005634">
    <property type="term" value="C:nucleus"/>
    <property type="evidence" value="ECO:0007669"/>
    <property type="project" value="UniProtKB-SubCell"/>
</dbReference>
<dbReference type="VEuPathDB" id="FungiDB:CJJ09_004798"/>
<dbReference type="GO" id="GO:0010468">
    <property type="term" value="P:regulation of gene expression"/>
    <property type="evidence" value="ECO:0007669"/>
    <property type="project" value="TreeGrafter"/>
</dbReference>
<evidence type="ECO:0000256" key="4">
    <source>
        <dbReference type="ARBA" id="ARBA00022771"/>
    </source>
</evidence>
<dbReference type="PANTHER" id="PTHR16515:SF49">
    <property type="entry name" value="GASTRULA ZINC FINGER PROTEIN XLCGF49.1-LIKE-RELATED"/>
    <property type="match status" value="1"/>
</dbReference>
<dbReference type="PANTHER" id="PTHR16515">
    <property type="entry name" value="PR DOMAIN ZINC FINGER PROTEIN"/>
    <property type="match status" value="1"/>
</dbReference>
<evidence type="ECO:0000256" key="8">
    <source>
        <dbReference type="SAM" id="MobiDB-lite"/>
    </source>
</evidence>
<name>A0A2H0ZGJ9_CANAR</name>
<feature type="compositionally biased region" description="Gly residues" evidence="8">
    <location>
        <begin position="168"/>
        <end position="183"/>
    </location>
</feature>
<dbReference type="EMBL" id="PEKT02000009">
    <property type="protein sequence ID" value="PIS49760.1"/>
    <property type="molecule type" value="Genomic_DNA"/>
</dbReference>
<sequence>MQGHPLHSPKYPQGHPQGHSHGQSYSQSQSQPTFTQPMPQTQSSLHSTLHRESSLNPSLQQGQGSSGSSSFQQEQSSSVPSSLQPGQSSSVPSGLQQGPTFEPLQHAQPGLSTSLPNPNLPSIGQPGASSSPQGPPIGVHPSAHQNLSTPQVSNPSMSNPVYQSGSSGSSGSGGQGGQGGGQGFPVFSGPPFPHYAPESMYEPSPSHHPPYRPYDYYHSSQQPMVSSSISGPPSVYPSTGSSLAPMSMGPSSGSSASSFGHGHSYADISNPLSVGGMPPHGSSTMSYQPMPQQVVQSGQGGGGPPTQGYYRQSASFSGYPHASEPLGGSGAGKNRCPVCHKVFKRPSSLQIHYYIHTGVKMFKCEWEGCGRMFNVKSNMKRHYRLHLKKEEQKRLR</sequence>
<evidence type="ECO:0000256" key="2">
    <source>
        <dbReference type="ARBA" id="ARBA00022723"/>
    </source>
</evidence>
<feature type="compositionally biased region" description="Low complexity" evidence="8">
    <location>
        <begin position="12"/>
        <end position="44"/>
    </location>
</feature>
<dbReference type="Pfam" id="PF00096">
    <property type="entry name" value="zf-C2H2"/>
    <property type="match status" value="2"/>
</dbReference>
<dbReference type="Proteomes" id="UP000230249">
    <property type="component" value="Unassembled WGS sequence"/>
</dbReference>
<dbReference type="VEuPathDB" id="FungiDB:QG37_06825"/>
<dbReference type="FunFam" id="3.30.160.60:FF:001102">
    <property type="entry name" value="Transcription factor IIIA"/>
    <property type="match status" value="1"/>
</dbReference>
<dbReference type="SMART" id="SM00355">
    <property type="entry name" value="ZnF_C2H2"/>
    <property type="match status" value="2"/>
</dbReference>
<keyword evidence="4 7" id="KW-0863">Zinc-finger</keyword>
<dbReference type="OMA" id="HADSSHG"/>
<evidence type="ECO:0000256" key="7">
    <source>
        <dbReference type="PROSITE-ProRule" id="PRU00042"/>
    </source>
</evidence>
<reference evidence="11 12" key="1">
    <citation type="journal article" date="2017" name="Clin. Infect. Dis.">
        <title>Simultaneous emergence of multidrug-resistant Candida auris on 3 continents confirmed by whole-genome sequencing and epidemiological analyses.</title>
        <authorList>
            <person name="Lockhart S.R."/>
            <person name="Etienne K.A."/>
            <person name="Vallabhaneni S."/>
            <person name="Farooqi J."/>
            <person name="Chowdhary A."/>
            <person name="Govender N.P."/>
            <person name="Colombo A.L."/>
            <person name="Calvo B."/>
            <person name="Cuomo C.A."/>
            <person name="Desjardins C.A."/>
            <person name="Berkow E.L."/>
            <person name="Castanheira M."/>
            <person name="Magobo R.E."/>
            <person name="Jabeen K."/>
            <person name="Asghar R.J."/>
            <person name="Meis J.F."/>
            <person name="Jackson B."/>
            <person name="Chiller T."/>
            <person name="Litvintseva A.P."/>
        </authorList>
    </citation>
    <scope>NUCLEOTIDE SEQUENCE [LARGE SCALE GENOMIC DNA]</scope>
    <source>
        <strain evidence="11 12">B8441</strain>
    </source>
</reference>
<comment type="caution">
    <text evidence="11">The sequence shown here is derived from an EMBL/GenBank/DDBJ whole genome shotgun (WGS) entry which is preliminary data.</text>
</comment>
<keyword evidence="3" id="KW-0677">Repeat</keyword>
<dbReference type="VEuPathDB" id="FungiDB:CJI96_0004366"/>
<dbReference type="EMBL" id="PEKT03000005">
    <property type="protein sequence ID" value="KAK8439196.1"/>
    <property type="molecule type" value="Genomic_DNA"/>
</dbReference>
<evidence type="ECO:0000256" key="5">
    <source>
        <dbReference type="ARBA" id="ARBA00022833"/>
    </source>
</evidence>
<dbReference type="VEuPathDB" id="FungiDB:CJI97_004665"/>
<keyword evidence="2" id="KW-0479">Metal-binding</keyword>
<evidence type="ECO:0000313" key="12">
    <source>
        <dbReference type="Proteomes" id="UP000230249"/>
    </source>
</evidence>
<evidence type="ECO:0000256" key="6">
    <source>
        <dbReference type="ARBA" id="ARBA00023242"/>
    </source>
</evidence>
<organism evidence="11">
    <name type="scientific">Candidozyma auris</name>
    <name type="common">Yeast</name>
    <name type="synonym">Candida auris</name>
    <dbReference type="NCBI Taxonomy" id="498019"/>
    <lineage>
        <taxon>Eukaryota</taxon>
        <taxon>Fungi</taxon>
        <taxon>Dikarya</taxon>
        <taxon>Ascomycota</taxon>
        <taxon>Saccharomycotina</taxon>
        <taxon>Pichiomycetes</taxon>
        <taxon>Metschnikowiaceae</taxon>
        <taxon>Candidozyma</taxon>
    </lineage>
</organism>
<accession>A0A2H0ZGJ9</accession>
<feature type="domain" description="C2H2-type" evidence="9">
    <location>
        <begin position="334"/>
        <end position="361"/>
    </location>
</feature>
<evidence type="ECO:0000259" key="9">
    <source>
        <dbReference type="PROSITE" id="PS50157"/>
    </source>
</evidence>
<keyword evidence="5" id="KW-0862">Zinc</keyword>
<comment type="subcellular location">
    <subcellularLocation>
        <location evidence="1">Nucleus</location>
    </subcellularLocation>
</comment>
<feature type="region of interest" description="Disordered" evidence="8">
    <location>
        <begin position="293"/>
        <end position="314"/>
    </location>
</feature>
<evidence type="ECO:0000256" key="1">
    <source>
        <dbReference type="ARBA" id="ARBA00004123"/>
    </source>
</evidence>
<dbReference type="VEuPathDB" id="FungiDB:B9J08_004787"/>
<dbReference type="InterPro" id="IPR036236">
    <property type="entry name" value="Znf_C2H2_sf"/>
</dbReference>
<dbReference type="InterPro" id="IPR050331">
    <property type="entry name" value="Zinc_finger"/>
</dbReference>
<reference evidence="11" key="2">
    <citation type="submission" date="2017-11" db="EMBL/GenBank/DDBJ databases">
        <title>Candida auris genome assembly and annotation.</title>
        <authorList>
            <person name="Munoz J.F."/>
            <person name="Gade L.G."/>
            <person name="Chow N.A."/>
            <person name="Litvintseva A.P."/>
            <person name="Loparev V.N."/>
            <person name="Cuomo C.A."/>
        </authorList>
    </citation>
    <scope>NUCLEOTIDE SEQUENCE</scope>
    <source>
        <strain evidence="11">B8441</strain>
    </source>
</reference>
<feature type="domain" description="C2H2-type" evidence="9">
    <location>
        <begin position="362"/>
        <end position="391"/>
    </location>
</feature>
<dbReference type="Gene3D" id="3.30.160.60">
    <property type="entry name" value="Classic Zinc Finger"/>
    <property type="match status" value="2"/>
</dbReference>
<protein>
    <recommendedName>
        <fullName evidence="9">C2H2-type domain-containing protein</fullName>
    </recommendedName>
</protein>
<evidence type="ECO:0000313" key="10">
    <source>
        <dbReference type="EMBL" id="KAK8439196.1"/>
    </source>
</evidence>
<reference evidence="10 12" key="3">
    <citation type="journal article" date="2018" name="Nat. Commun.">
        <title>Genomic insights into multidrug-resistance, mating and virulence in Candida auris and related emerging species.</title>
        <authorList>
            <person name="Munoz J.F."/>
            <person name="Gade L."/>
            <person name="Chow N.A."/>
            <person name="Loparev V.N."/>
            <person name="Juieng P."/>
            <person name="Berkow E.L."/>
            <person name="Farrer R.A."/>
            <person name="Litvintseva A.P."/>
            <person name="Cuomo C.A."/>
        </authorList>
    </citation>
    <scope>GENOME REANNOTATION</scope>
    <source>
        <strain evidence="10 12">B8441</strain>
    </source>
</reference>
<dbReference type="InterPro" id="IPR013087">
    <property type="entry name" value="Znf_C2H2_type"/>
</dbReference>
<keyword evidence="6" id="KW-0539">Nucleus</keyword>
<gene>
    <name evidence="11" type="ORF">B9J08_004787</name>
    <name evidence="10" type="ORF">B9J08_04747</name>
</gene>